<gene>
    <name evidence="2" type="ORF">UFOVP28_7</name>
</gene>
<evidence type="ECO:0000256" key="1">
    <source>
        <dbReference type="SAM" id="Phobius"/>
    </source>
</evidence>
<feature type="transmembrane region" description="Helical" evidence="1">
    <location>
        <begin position="40"/>
        <end position="57"/>
    </location>
</feature>
<dbReference type="EMBL" id="LR796165">
    <property type="protein sequence ID" value="CAB4122504.1"/>
    <property type="molecule type" value="Genomic_DNA"/>
</dbReference>
<keyword evidence="1" id="KW-1133">Transmembrane helix</keyword>
<reference evidence="2" key="1">
    <citation type="submission" date="2020-04" db="EMBL/GenBank/DDBJ databases">
        <authorList>
            <person name="Chiriac C."/>
            <person name="Salcher M."/>
            <person name="Ghai R."/>
            <person name="Kavagutti S V."/>
        </authorList>
    </citation>
    <scope>NUCLEOTIDE SEQUENCE</scope>
</reference>
<name>A0A6J5KK02_9CAUD</name>
<proteinExistence type="predicted"/>
<sequence>MNHPDYELDHRADPRFTRGMGLAPYEVLELTPRGSPLSTALGWGVNLILVGMGLWLLSKLGGN</sequence>
<evidence type="ECO:0000313" key="2">
    <source>
        <dbReference type="EMBL" id="CAB4122504.1"/>
    </source>
</evidence>
<evidence type="ECO:0008006" key="3">
    <source>
        <dbReference type="Google" id="ProtNLM"/>
    </source>
</evidence>
<keyword evidence="1" id="KW-0812">Transmembrane</keyword>
<accession>A0A6J5KK02</accession>
<organism evidence="2">
    <name type="scientific">uncultured Caudovirales phage</name>
    <dbReference type="NCBI Taxonomy" id="2100421"/>
    <lineage>
        <taxon>Viruses</taxon>
        <taxon>Duplodnaviria</taxon>
        <taxon>Heunggongvirae</taxon>
        <taxon>Uroviricota</taxon>
        <taxon>Caudoviricetes</taxon>
        <taxon>Peduoviridae</taxon>
        <taxon>Maltschvirus</taxon>
        <taxon>Maltschvirus maltsch</taxon>
    </lineage>
</organism>
<keyword evidence="1" id="KW-0472">Membrane</keyword>
<protein>
    <recommendedName>
        <fullName evidence="3">DUF5808 domain-containing protein</fullName>
    </recommendedName>
</protein>